<gene>
    <name evidence="2" type="ORF">B7Z70_10355</name>
</gene>
<sequence length="105" mass="11219">MLVLYFLNTVLVVGIVLAAVFPKGARRILEGLGLWPLVAAIDRRRFQKMLEVLGTFLVVMALALIASILLGGHSSDWALPAGEAIFFGAALIIVARWSGKGPSDS</sequence>
<evidence type="ECO:0000313" key="3">
    <source>
        <dbReference type="Proteomes" id="UP000216779"/>
    </source>
</evidence>
<evidence type="ECO:0000256" key="1">
    <source>
        <dbReference type="SAM" id="Phobius"/>
    </source>
</evidence>
<dbReference type="Proteomes" id="UP000216779">
    <property type="component" value="Unassembled WGS sequence"/>
</dbReference>
<evidence type="ECO:0000313" key="2">
    <source>
        <dbReference type="EMBL" id="OYV76790.1"/>
    </source>
</evidence>
<keyword evidence="1" id="KW-1133">Transmembrane helix</keyword>
<organism evidence="2 3">
    <name type="scientific">Acidithiobacillus ferrivorans</name>
    <dbReference type="NCBI Taxonomy" id="160808"/>
    <lineage>
        <taxon>Bacteria</taxon>
        <taxon>Pseudomonadati</taxon>
        <taxon>Pseudomonadota</taxon>
        <taxon>Acidithiobacillia</taxon>
        <taxon>Acidithiobacillales</taxon>
        <taxon>Acidithiobacillaceae</taxon>
        <taxon>Acidithiobacillus</taxon>
    </lineage>
</organism>
<feature type="transmembrane region" description="Helical" evidence="1">
    <location>
        <begin position="6"/>
        <end position="22"/>
    </location>
</feature>
<protein>
    <submittedName>
        <fullName evidence="2">Uncharacterized protein</fullName>
    </submittedName>
</protein>
<keyword evidence="1" id="KW-0812">Transmembrane</keyword>
<reference evidence="2 3" key="1">
    <citation type="submission" date="2017-03" db="EMBL/GenBank/DDBJ databases">
        <title>Lifting the veil on microbial sulfur biogeochemistry in mining wastewaters.</title>
        <authorList>
            <person name="Kantor R.S."/>
            <person name="Colenbrander Nelson T."/>
            <person name="Marshall S."/>
            <person name="Bennett D."/>
            <person name="Apte S."/>
            <person name="Camacho D."/>
            <person name="Thomas B.C."/>
            <person name="Warren L.A."/>
            <person name="Banfield J.F."/>
        </authorList>
    </citation>
    <scope>NUCLEOTIDE SEQUENCE [LARGE SCALE GENOMIC DNA]</scope>
    <source>
        <strain evidence="2">21-59-9</strain>
    </source>
</reference>
<accession>A0A257SWF5</accession>
<name>A0A257SWF5_9PROT</name>
<dbReference type="AlphaFoldDB" id="A0A257SWF5"/>
<keyword evidence="1" id="KW-0472">Membrane</keyword>
<proteinExistence type="predicted"/>
<comment type="caution">
    <text evidence="2">The sequence shown here is derived from an EMBL/GenBank/DDBJ whole genome shotgun (WGS) entry which is preliminary data.</text>
</comment>
<feature type="transmembrane region" description="Helical" evidence="1">
    <location>
        <begin position="52"/>
        <end position="71"/>
    </location>
</feature>
<dbReference type="EMBL" id="NCBC01000422">
    <property type="protein sequence ID" value="OYV76790.1"/>
    <property type="molecule type" value="Genomic_DNA"/>
</dbReference>
<feature type="transmembrane region" description="Helical" evidence="1">
    <location>
        <begin position="77"/>
        <end position="97"/>
    </location>
</feature>